<feature type="domain" description="Putative tail fiber protein gp53-like C-terminal" evidence="1">
    <location>
        <begin position="307"/>
        <end position="394"/>
    </location>
</feature>
<proteinExistence type="predicted"/>
<name>A0A7W7Z2Q8_9BRAD</name>
<evidence type="ECO:0000313" key="2">
    <source>
        <dbReference type="EMBL" id="MBB5046798.1"/>
    </source>
</evidence>
<organism evidence="2 3">
    <name type="scientific">Rhodopseudomonas rhenobacensis</name>
    <dbReference type="NCBI Taxonomy" id="87461"/>
    <lineage>
        <taxon>Bacteria</taxon>
        <taxon>Pseudomonadati</taxon>
        <taxon>Pseudomonadota</taxon>
        <taxon>Alphaproteobacteria</taxon>
        <taxon>Hyphomicrobiales</taxon>
        <taxon>Nitrobacteraceae</taxon>
        <taxon>Rhodopseudomonas</taxon>
    </lineage>
</organism>
<accession>A0A7W7Z2Q8</accession>
<comment type="caution">
    <text evidence="2">The sequence shown here is derived from an EMBL/GenBank/DDBJ whole genome shotgun (WGS) entry which is preliminary data.</text>
</comment>
<dbReference type="RefSeq" id="WP_184256033.1">
    <property type="nucleotide sequence ID" value="NZ_JACHIH010000006.1"/>
</dbReference>
<evidence type="ECO:0000313" key="3">
    <source>
        <dbReference type="Proteomes" id="UP000542353"/>
    </source>
</evidence>
<reference evidence="2 3" key="1">
    <citation type="submission" date="2020-08" db="EMBL/GenBank/DDBJ databases">
        <title>Genomic Encyclopedia of Type Strains, Phase IV (KMG-IV): sequencing the most valuable type-strain genomes for metagenomic binning, comparative biology and taxonomic classification.</title>
        <authorList>
            <person name="Goeker M."/>
        </authorList>
    </citation>
    <scope>NUCLEOTIDE SEQUENCE [LARGE SCALE GENOMIC DNA]</scope>
    <source>
        <strain evidence="2 3">DSM 12706</strain>
    </source>
</reference>
<protein>
    <recommendedName>
        <fullName evidence="1">Putative tail fiber protein gp53-like C-terminal domain-containing protein</fullName>
    </recommendedName>
</protein>
<dbReference type="Gene3D" id="2.60.40.3940">
    <property type="match status" value="1"/>
</dbReference>
<keyword evidence="3" id="KW-1185">Reference proteome</keyword>
<gene>
    <name evidence="2" type="ORF">HNR60_001546</name>
</gene>
<sequence length="394" mass="41007">MTRKFETEYRVGKADEILKKENKFRQDVDMRLDAIERAVAALGGDANVLVARVLRVIELEISPRAAEIEAQLNDYRSGVPAASVQEETTGRQFLTPARRAAILADLRGGVDADHDTLAKLLAYLIAVDAAKAPSVDPVLAGTPRAPTAPLGTNSTQIATMAALLQMRADLLNYLTNGAGPALDQFNEIATALGNNANLAATLNAAIAGKQPLDTDLTAIAGLSTTTFGRSLLTQADAAAARGTLGAQAALGFTPAQQGTGVGQNPSSIVKIGWGSGSVRATVDSTDFGKVWTDHDTVASFGTSGYQKLPSGLIIQWGTMGGSDTANNFPMAFPNFCFSVVASIGSNVGIEGTQSLSIAVEGINPVGFTARARYVNNGGVVGYASQPGRYIAMGY</sequence>
<dbReference type="AlphaFoldDB" id="A0A7W7Z2Q8"/>
<dbReference type="EMBL" id="JACHIH010000006">
    <property type="protein sequence ID" value="MBB5046798.1"/>
    <property type="molecule type" value="Genomic_DNA"/>
</dbReference>
<dbReference type="Pfam" id="PF21882">
    <property type="entry name" value="Gp53-like_C"/>
    <property type="match status" value="1"/>
</dbReference>
<dbReference type="InterPro" id="IPR054075">
    <property type="entry name" value="Gp53-like_C"/>
</dbReference>
<evidence type="ECO:0000259" key="1">
    <source>
        <dbReference type="Pfam" id="PF21882"/>
    </source>
</evidence>
<dbReference type="Proteomes" id="UP000542353">
    <property type="component" value="Unassembled WGS sequence"/>
</dbReference>